<evidence type="ECO:0000256" key="2">
    <source>
        <dbReference type="ARBA" id="ARBA00022801"/>
    </source>
</evidence>
<evidence type="ECO:0000256" key="4">
    <source>
        <dbReference type="ARBA" id="ARBA00022840"/>
    </source>
</evidence>
<reference evidence="7 8" key="1">
    <citation type="journal article" date="2018" name="Nat. Ecol. Evol.">
        <title>Pezizomycetes genomes reveal the molecular basis of ectomycorrhizal truffle lifestyle.</title>
        <authorList>
            <person name="Murat C."/>
            <person name="Payen T."/>
            <person name="Noel B."/>
            <person name="Kuo A."/>
            <person name="Morin E."/>
            <person name="Chen J."/>
            <person name="Kohler A."/>
            <person name="Krizsan K."/>
            <person name="Balestrini R."/>
            <person name="Da Silva C."/>
            <person name="Montanini B."/>
            <person name="Hainaut M."/>
            <person name="Levati E."/>
            <person name="Barry K.W."/>
            <person name="Belfiori B."/>
            <person name="Cichocki N."/>
            <person name="Clum A."/>
            <person name="Dockter R.B."/>
            <person name="Fauchery L."/>
            <person name="Guy J."/>
            <person name="Iotti M."/>
            <person name="Le Tacon F."/>
            <person name="Lindquist E.A."/>
            <person name="Lipzen A."/>
            <person name="Malagnac F."/>
            <person name="Mello A."/>
            <person name="Molinier V."/>
            <person name="Miyauchi S."/>
            <person name="Poulain J."/>
            <person name="Riccioni C."/>
            <person name="Rubini A."/>
            <person name="Sitrit Y."/>
            <person name="Splivallo R."/>
            <person name="Traeger S."/>
            <person name="Wang M."/>
            <person name="Zifcakova L."/>
            <person name="Wipf D."/>
            <person name="Zambonelli A."/>
            <person name="Paolocci F."/>
            <person name="Nowrousian M."/>
            <person name="Ottonello S."/>
            <person name="Baldrian P."/>
            <person name="Spatafora J.W."/>
            <person name="Henrissat B."/>
            <person name="Nagy L.G."/>
            <person name="Aury J.M."/>
            <person name="Wincker P."/>
            <person name="Grigoriev I.V."/>
            <person name="Bonfante P."/>
            <person name="Martin F.M."/>
        </authorList>
    </citation>
    <scope>NUCLEOTIDE SEQUENCE [LARGE SCALE GENOMIC DNA]</scope>
    <source>
        <strain evidence="7 8">120613-1</strain>
    </source>
</reference>
<organism evidence="7 8">
    <name type="scientific">Choiromyces venosus 120613-1</name>
    <dbReference type="NCBI Taxonomy" id="1336337"/>
    <lineage>
        <taxon>Eukaryota</taxon>
        <taxon>Fungi</taxon>
        <taxon>Dikarya</taxon>
        <taxon>Ascomycota</taxon>
        <taxon>Pezizomycotina</taxon>
        <taxon>Pezizomycetes</taxon>
        <taxon>Pezizales</taxon>
        <taxon>Tuberaceae</taxon>
        <taxon>Choiromyces</taxon>
    </lineage>
</organism>
<evidence type="ECO:0000256" key="3">
    <source>
        <dbReference type="ARBA" id="ARBA00022806"/>
    </source>
</evidence>
<keyword evidence="8" id="KW-1185">Reference proteome</keyword>
<dbReference type="OrthoDB" id="2426521at2759"/>
<dbReference type="GO" id="GO:0005524">
    <property type="term" value="F:ATP binding"/>
    <property type="evidence" value="ECO:0007669"/>
    <property type="project" value="UniProtKB-KW"/>
</dbReference>
<keyword evidence="3" id="KW-0347">Helicase</keyword>
<dbReference type="PANTHER" id="PTHR21529">
    <property type="entry name" value="MAMMARY TURMOR VIRUS RECEPTOR HOMOLOG 1, 2 MTVR1, 2"/>
    <property type="match status" value="1"/>
</dbReference>
<accession>A0A3N4JXW6</accession>
<feature type="domain" description="UvrD-like helicase ATP-binding" evidence="6">
    <location>
        <begin position="8"/>
        <end position="122"/>
    </location>
</feature>
<evidence type="ECO:0000256" key="1">
    <source>
        <dbReference type="ARBA" id="ARBA00022741"/>
    </source>
</evidence>
<protein>
    <submittedName>
        <fullName evidence="7">P-loop containing nucleoside triphosphate hydrolase protein</fullName>
    </submittedName>
</protein>
<dbReference type="GO" id="GO:0016787">
    <property type="term" value="F:hydrolase activity"/>
    <property type="evidence" value="ECO:0007669"/>
    <property type="project" value="UniProtKB-KW"/>
</dbReference>
<evidence type="ECO:0000313" key="8">
    <source>
        <dbReference type="Proteomes" id="UP000276215"/>
    </source>
</evidence>
<proteinExistence type="predicted"/>
<feature type="region of interest" description="Disordered" evidence="5">
    <location>
        <begin position="193"/>
        <end position="216"/>
    </location>
</feature>
<name>A0A3N4JXW6_9PEZI</name>
<dbReference type="InterPro" id="IPR014016">
    <property type="entry name" value="UvrD-like_ATP-bd"/>
</dbReference>
<evidence type="ECO:0000256" key="5">
    <source>
        <dbReference type="SAM" id="MobiDB-lite"/>
    </source>
</evidence>
<dbReference type="Gene3D" id="1.10.10.160">
    <property type="match status" value="1"/>
</dbReference>
<dbReference type="GO" id="GO:0004386">
    <property type="term" value="F:helicase activity"/>
    <property type="evidence" value="ECO:0007669"/>
    <property type="project" value="UniProtKB-KW"/>
</dbReference>
<dbReference type="EMBL" id="ML120372">
    <property type="protein sequence ID" value="RPB01672.1"/>
    <property type="molecule type" value="Genomic_DNA"/>
</dbReference>
<dbReference type="PANTHER" id="PTHR21529:SF4">
    <property type="entry name" value="TPR AND ANKYRIN REPEAT-CONTAINING PROTEIN 1"/>
    <property type="match status" value="1"/>
</dbReference>
<dbReference type="Proteomes" id="UP000276215">
    <property type="component" value="Unassembled WGS sequence"/>
</dbReference>
<keyword evidence="2 7" id="KW-0378">Hydrolase</keyword>
<gene>
    <name evidence="7" type="ORF">L873DRAFT_646036</name>
</gene>
<dbReference type="InterPro" id="IPR027417">
    <property type="entry name" value="P-loop_NTPase"/>
</dbReference>
<dbReference type="AlphaFoldDB" id="A0A3N4JXW6"/>
<dbReference type="SUPFAM" id="SSF52540">
    <property type="entry name" value="P-loop containing nucleoside triphosphate hydrolases"/>
    <property type="match status" value="1"/>
</dbReference>
<sequence>MTPYFATEREGAAVYDIYEWYERAKKERGDIDQADRIIKVMKALEGFRSSGILEDKRFERNIRRMLDEIYVDEVQDQRTSEIGMLLMLVRSSRGIHFAGDTAQCISKDALFRFANAKSLFFTNFNGIVTPTVLPLAHNFRSHKGILRVASLVMELLYNGFPDLVDKLPPEIGDIPGPKPTLYIGNNIIDILKPKGGMETPRKPDAPNRRSKEYGEDILKPKEEMETPPKLDAPNCKSKEYGEVRVILVRDEETRDKLRLELGRSSFVLTILQSKGMEFDDVLLYDFLSKSPYGHKLDMLEELFKRRRQPGMIYLNKGLLLGVHRKWAIC</sequence>
<dbReference type="Gene3D" id="3.40.50.300">
    <property type="entry name" value="P-loop containing nucleotide triphosphate hydrolases"/>
    <property type="match status" value="1"/>
</dbReference>
<keyword evidence="4" id="KW-0067">ATP-binding</keyword>
<dbReference type="Pfam" id="PF00580">
    <property type="entry name" value="UvrD-helicase"/>
    <property type="match status" value="1"/>
</dbReference>
<dbReference type="InterPro" id="IPR039904">
    <property type="entry name" value="TRANK1"/>
</dbReference>
<evidence type="ECO:0000313" key="7">
    <source>
        <dbReference type="EMBL" id="RPB01672.1"/>
    </source>
</evidence>
<evidence type="ECO:0000259" key="6">
    <source>
        <dbReference type="Pfam" id="PF00580"/>
    </source>
</evidence>
<dbReference type="InterPro" id="IPR013986">
    <property type="entry name" value="DExx_box_DNA_helicase_dom_sf"/>
</dbReference>
<dbReference type="STRING" id="1336337.A0A3N4JXW6"/>
<keyword evidence="1" id="KW-0547">Nucleotide-binding</keyword>
<feature type="compositionally biased region" description="Basic and acidic residues" evidence="5">
    <location>
        <begin position="199"/>
        <end position="216"/>
    </location>
</feature>